<dbReference type="AlphaFoldDB" id="A0A495KUJ5"/>
<gene>
    <name evidence="1" type="ORF">MRY18106EAS_37480</name>
</gene>
<protein>
    <submittedName>
        <fullName evidence="1">Uncharacterized protein</fullName>
    </submittedName>
</protein>
<evidence type="ECO:0000313" key="1">
    <source>
        <dbReference type="EMBL" id="BBI97216.1"/>
    </source>
</evidence>
<dbReference type="EMBL" id="AP019533">
    <property type="protein sequence ID" value="BBI97216.1"/>
    <property type="molecule type" value="Genomic_DNA"/>
</dbReference>
<organism evidence="1">
    <name type="scientific">Enterobacter asburiae</name>
    <dbReference type="NCBI Taxonomy" id="61645"/>
    <lineage>
        <taxon>Bacteria</taxon>
        <taxon>Pseudomonadati</taxon>
        <taxon>Pseudomonadota</taxon>
        <taxon>Gammaproteobacteria</taxon>
        <taxon>Enterobacterales</taxon>
        <taxon>Enterobacteriaceae</taxon>
        <taxon>Enterobacter</taxon>
        <taxon>Enterobacter cloacae complex</taxon>
    </lineage>
</organism>
<reference evidence="1" key="1">
    <citation type="submission" date="2019-03" db="EMBL/GenBank/DDBJ databases">
        <title>Complete genome sequences of Enterobacter asburiae str. MRY18-106 isolated from a patient in Japan.</title>
        <authorList>
            <person name="Sekizuka T."/>
            <person name="Matsui M."/>
            <person name="Takara T."/>
            <person name="Uechi A."/>
            <person name="Harakuni M."/>
            <person name="Kimura T."/>
            <person name="Suzuki S."/>
            <person name="Kuroda M."/>
        </authorList>
    </citation>
    <scope>NUCLEOTIDE SEQUENCE</scope>
    <source>
        <strain evidence="1">MRY18-106</strain>
    </source>
</reference>
<name>A0A495KUJ5_ENTAS</name>
<proteinExistence type="predicted"/>
<dbReference type="RefSeq" id="WP_048991070.1">
    <property type="nucleotide sequence ID" value="NZ_JAJAIX010000001.1"/>
</dbReference>
<sequence>MKTMQLFLIMLVISHVAYANDCTSVEEMDKADNAASAIQDWQGIHSFYKNYRQCDEGYIAEGISATIVGLLANNWKTSHQLMQLSVNDRAFESWMINHIDTTTNDRELDKVVRNATDSCPEGGKAFCNQIENAAQGALKELQSP</sequence>
<accession>A0A495KUJ5</accession>